<sequence length="136" mass="16555">MIESETEEWSEILIHLDVMKCELQVDLYHEVLGLQQLSETLNIFHYEMYGLEMFIQQRAICYLSTFSLILLRYRNARIDPFKLLQRHILDYFFPAAIRKKRKEEPIYKLDIHLKHIRERADIKQRLNEQEHFGCTI</sequence>
<feature type="non-terminal residue" evidence="1">
    <location>
        <position position="136"/>
    </location>
</feature>
<evidence type="ECO:0000313" key="2">
    <source>
        <dbReference type="Proteomes" id="UP000324800"/>
    </source>
</evidence>
<evidence type="ECO:0000313" key="1">
    <source>
        <dbReference type="EMBL" id="KAA6310863.1"/>
    </source>
</evidence>
<name>A0A5J4PRC4_9EUKA</name>
<dbReference type="Proteomes" id="UP000324800">
    <property type="component" value="Unassembled WGS sequence"/>
</dbReference>
<dbReference type="EMBL" id="SNRW01049537">
    <property type="protein sequence ID" value="KAA6310863.1"/>
    <property type="molecule type" value="Genomic_DNA"/>
</dbReference>
<organism evidence="1 2">
    <name type="scientific">Streblomastix strix</name>
    <dbReference type="NCBI Taxonomy" id="222440"/>
    <lineage>
        <taxon>Eukaryota</taxon>
        <taxon>Metamonada</taxon>
        <taxon>Preaxostyla</taxon>
        <taxon>Oxymonadida</taxon>
        <taxon>Streblomastigidae</taxon>
        <taxon>Streblomastix</taxon>
    </lineage>
</organism>
<reference evidence="1 2" key="1">
    <citation type="submission" date="2019-03" db="EMBL/GenBank/DDBJ databases">
        <title>Single cell metagenomics reveals metabolic interactions within the superorganism composed of flagellate Streblomastix strix and complex community of Bacteroidetes bacteria on its surface.</title>
        <authorList>
            <person name="Treitli S.C."/>
            <person name="Kolisko M."/>
            <person name="Husnik F."/>
            <person name="Keeling P."/>
            <person name="Hampl V."/>
        </authorList>
    </citation>
    <scope>NUCLEOTIDE SEQUENCE [LARGE SCALE GENOMIC DNA]</scope>
    <source>
        <strain evidence="1">ST1C</strain>
    </source>
</reference>
<gene>
    <name evidence="1" type="ORF">EZS28_056230</name>
</gene>
<protein>
    <submittedName>
        <fullName evidence="1">Uncharacterized protein</fullName>
    </submittedName>
</protein>
<dbReference type="AlphaFoldDB" id="A0A5J4PRC4"/>
<accession>A0A5J4PRC4</accession>
<proteinExistence type="predicted"/>
<comment type="caution">
    <text evidence="1">The sequence shown here is derived from an EMBL/GenBank/DDBJ whole genome shotgun (WGS) entry which is preliminary data.</text>
</comment>